<dbReference type="GeneID" id="86061931"/>
<dbReference type="AlphaFoldDB" id="A0A2V3Y4C1"/>
<comment type="caution">
    <text evidence="4">The sequence shown here is derived from an EMBL/GenBank/DDBJ whole genome shotgun (WGS) entry which is preliminary data.</text>
</comment>
<evidence type="ECO:0000256" key="2">
    <source>
        <dbReference type="ARBA" id="ARBA00023315"/>
    </source>
</evidence>
<dbReference type="InterPro" id="IPR016181">
    <property type="entry name" value="Acyl_CoA_acyltransferase"/>
</dbReference>
<dbReference type="InterPro" id="IPR000182">
    <property type="entry name" value="GNAT_dom"/>
</dbReference>
<dbReference type="RefSeq" id="WP_110323309.1">
    <property type="nucleotide sequence ID" value="NZ_QJKD01000006.1"/>
</dbReference>
<organism evidence="4 5">
    <name type="scientific">Hungatella effluvii</name>
    <dbReference type="NCBI Taxonomy" id="1096246"/>
    <lineage>
        <taxon>Bacteria</taxon>
        <taxon>Bacillati</taxon>
        <taxon>Bacillota</taxon>
        <taxon>Clostridia</taxon>
        <taxon>Lachnospirales</taxon>
        <taxon>Lachnospiraceae</taxon>
        <taxon>Hungatella</taxon>
    </lineage>
</organism>
<feature type="domain" description="N-acetyltransferase" evidence="3">
    <location>
        <begin position="21"/>
        <end position="163"/>
    </location>
</feature>
<dbReference type="Gene3D" id="3.40.630.30">
    <property type="match status" value="1"/>
</dbReference>
<proteinExistence type="predicted"/>
<dbReference type="GO" id="GO:0008080">
    <property type="term" value="F:N-acetyltransferase activity"/>
    <property type="evidence" value="ECO:0007669"/>
    <property type="project" value="TreeGrafter"/>
</dbReference>
<evidence type="ECO:0000313" key="5">
    <source>
        <dbReference type="Proteomes" id="UP000248057"/>
    </source>
</evidence>
<sequence length="163" mass="18544">MSQEQSQPFHIERAVSSDYSVICRLITEEHAMHVTARPDIFQPCGTLLTKEEYEAMQKDDTYFLYMARTSGGETAGLCFAKLTETASPLLCKKKFLYIEDFIVSEPFRRRGIGRMLYAKIKEAAVLSGAEGAELTVWNFNESAAAFYRALGMKVQFVHMEENF</sequence>
<gene>
    <name evidence="4" type="ORF">DFR60_106175</name>
</gene>
<dbReference type="InterPro" id="IPR051016">
    <property type="entry name" value="Diverse_Substrate_AcTransf"/>
</dbReference>
<dbReference type="PROSITE" id="PS51186">
    <property type="entry name" value="GNAT"/>
    <property type="match status" value="1"/>
</dbReference>
<dbReference type="Pfam" id="PF00583">
    <property type="entry name" value="Acetyltransf_1"/>
    <property type="match status" value="1"/>
</dbReference>
<keyword evidence="1 4" id="KW-0808">Transferase</keyword>
<keyword evidence="2" id="KW-0012">Acyltransferase</keyword>
<reference evidence="4 5" key="1">
    <citation type="submission" date="2018-05" db="EMBL/GenBank/DDBJ databases">
        <title>Genomic Encyclopedia of Type Strains, Phase IV (KMG-IV): sequencing the most valuable type-strain genomes for metagenomic binning, comparative biology and taxonomic classification.</title>
        <authorList>
            <person name="Goeker M."/>
        </authorList>
    </citation>
    <scope>NUCLEOTIDE SEQUENCE [LARGE SCALE GENOMIC DNA]</scope>
    <source>
        <strain evidence="4 5">DSM 24995</strain>
    </source>
</reference>
<dbReference type="CDD" id="cd04301">
    <property type="entry name" value="NAT_SF"/>
    <property type="match status" value="1"/>
</dbReference>
<dbReference type="PANTHER" id="PTHR10545:SF29">
    <property type="entry name" value="GH14572P-RELATED"/>
    <property type="match status" value="1"/>
</dbReference>
<evidence type="ECO:0000256" key="1">
    <source>
        <dbReference type="ARBA" id="ARBA00022679"/>
    </source>
</evidence>
<name>A0A2V3Y4C1_9FIRM</name>
<dbReference type="Proteomes" id="UP000248057">
    <property type="component" value="Unassembled WGS sequence"/>
</dbReference>
<accession>A0A2V3Y4C1</accession>
<dbReference type="SUPFAM" id="SSF55729">
    <property type="entry name" value="Acyl-CoA N-acyltransferases (Nat)"/>
    <property type="match status" value="1"/>
</dbReference>
<evidence type="ECO:0000259" key="3">
    <source>
        <dbReference type="PROSITE" id="PS51186"/>
    </source>
</evidence>
<dbReference type="EMBL" id="QJKD01000006">
    <property type="protein sequence ID" value="PXX53056.1"/>
    <property type="molecule type" value="Genomic_DNA"/>
</dbReference>
<protein>
    <submittedName>
        <fullName evidence="4">Acetyltransferase (GNAT) family protein</fullName>
    </submittedName>
</protein>
<keyword evidence="5" id="KW-1185">Reference proteome</keyword>
<evidence type="ECO:0000313" key="4">
    <source>
        <dbReference type="EMBL" id="PXX53056.1"/>
    </source>
</evidence>
<dbReference type="PANTHER" id="PTHR10545">
    <property type="entry name" value="DIAMINE N-ACETYLTRANSFERASE"/>
    <property type="match status" value="1"/>
</dbReference>